<feature type="transmembrane region" description="Helical" evidence="5">
    <location>
        <begin position="268"/>
        <end position="286"/>
    </location>
</feature>
<sequence>MTTLIAARSIEGSGVGAISVLTQLTLNQINHGQGHPAHHGRIFSRSASHLFWVGMAAGPIIGGACVETVGWRHIFWIQVACAAIGLVALPFLLRLPYVEADPIWRQLLKVDVLGWLLLSAALAWISIAISLGGTEHVWSSYQILLPLILGIACLPLWCVYNRYRIEAILPVSIFNNASAAAACFGTFAQGAILAAILYLIPFFLQLQGLNELVSGVSLAPWTFSIVAFGLLGGAIQSLAGYRWAIWTGWAFATLGVGLMILFNDTTSAAVYAPIGLLGGVGLGMLLPSQTTAIESAASTDDETIHAATLHIYLTTLGRCFGVLGGNSIFLNKLKSDMLSNSYLSSNAPSYTEHAWSMVKVILDLPSEQAGLRSNLIATYTSSLRPVWITACAIAGLAFFLSFWFLEDHTPPRRPSLPELE</sequence>
<comment type="caution">
    <text evidence="7">The sequence shown here is derived from an EMBL/GenBank/DDBJ whole genome shotgun (WGS) entry which is preliminary data.</text>
</comment>
<accession>A0ABR0E4S9</accession>
<keyword evidence="4 5" id="KW-0472">Membrane</keyword>
<reference evidence="7 8" key="1">
    <citation type="journal article" date="2023" name="G3 (Bethesda)">
        <title>A chromosome-level genome assembly of Zasmidium syzygii isolated from banana leaves.</title>
        <authorList>
            <person name="van Westerhoven A.C."/>
            <person name="Mehrabi R."/>
            <person name="Talebi R."/>
            <person name="Steentjes M.B.F."/>
            <person name="Corcolon B."/>
            <person name="Chong P.A."/>
            <person name="Kema G.H.J."/>
            <person name="Seidl M.F."/>
        </authorList>
    </citation>
    <scope>NUCLEOTIDE SEQUENCE [LARGE SCALE GENOMIC DNA]</scope>
    <source>
        <strain evidence="7 8">P124</strain>
    </source>
</reference>
<feature type="transmembrane region" description="Helical" evidence="5">
    <location>
        <begin position="50"/>
        <end position="69"/>
    </location>
</feature>
<proteinExistence type="predicted"/>
<feature type="transmembrane region" description="Helical" evidence="5">
    <location>
        <begin position="113"/>
        <end position="131"/>
    </location>
</feature>
<gene>
    <name evidence="7" type="ORF">PRZ48_012206</name>
</gene>
<evidence type="ECO:0000256" key="3">
    <source>
        <dbReference type="ARBA" id="ARBA00022989"/>
    </source>
</evidence>
<organism evidence="7 8">
    <name type="scientific">Zasmidium cellare</name>
    <name type="common">Wine cellar mold</name>
    <name type="synonym">Racodium cellare</name>
    <dbReference type="NCBI Taxonomy" id="395010"/>
    <lineage>
        <taxon>Eukaryota</taxon>
        <taxon>Fungi</taxon>
        <taxon>Dikarya</taxon>
        <taxon>Ascomycota</taxon>
        <taxon>Pezizomycotina</taxon>
        <taxon>Dothideomycetes</taxon>
        <taxon>Dothideomycetidae</taxon>
        <taxon>Mycosphaerellales</taxon>
        <taxon>Mycosphaerellaceae</taxon>
        <taxon>Zasmidium</taxon>
    </lineage>
</organism>
<evidence type="ECO:0000313" key="8">
    <source>
        <dbReference type="Proteomes" id="UP001305779"/>
    </source>
</evidence>
<evidence type="ECO:0000256" key="4">
    <source>
        <dbReference type="ARBA" id="ARBA00023136"/>
    </source>
</evidence>
<dbReference type="InterPro" id="IPR020846">
    <property type="entry name" value="MFS_dom"/>
</dbReference>
<evidence type="ECO:0000259" key="6">
    <source>
        <dbReference type="PROSITE" id="PS50850"/>
    </source>
</evidence>
<keyword evidence="8" id="KW-1185">Reference proteome</keyword>
<dbReference type="Proteomes" id="UP001305779">
    <property type="component" value="Unassembled WGS sequence"/>
</dbReference>
<dbReference type="PROSITE" id="PS50850">
    <property type="entry name" value="MFS"/>
    <property type="match status" value="1"/>
</dbReference>
<dbReference type="PANTHER" id="PTHR23501">
    <property type="entry name" value="MAJOR FACILITATOR SUPERFAMILY"/>
    <property type="match status" value="1"/>
</dbReference>
<dbReference type="SUPFAM" id="SSF103473">
    <property type="entry name" value="MFS general substrate transporter"/>
    <property type="match status" value="1"/>
</dbReference>
<protein>
    <recommendedName>
        <fullName evidence="6">Major facilitator superfamily (MFS) profile domain-containing protein</fullName>
    </recommendedName>
</protein>
<dbReference type="EMBL" id="JAXOVC010000010">
    <property type="protein sequence ID" value="KAK4496226.1"/>
    <property type="molecule type" value="Genomic_DNA"/>
</dbReference>
<keyword evidence="2 5" id="KW-0812">Transmembrane</keyword>
<dbReference type="PANTHER" id="PTHR23501:SF59">
    <property type="entry name" value="MAJOR FACILITATOR SUPERFAMILY (MFS) PROFILE DOMAIN-CONTAINING PROTEIN-RELATED"/>
    <property type="match status" value="1"/>
</dbReference>
<evidence type="ECO:0000256" key="2">
    <source>
        <dbReference type="ARBA" id="ARBA00022692"/>
    </source>
</evidence>
<feature type="transmembrane region" description="Helical" evidence="5">
    <location>
        <begin position="386"/>
        <end position="405"/>
    </location>
</feature>
<feature type="transmembrane region" description="Helical" evidence="5">
    <location>
        <begin position="143"/>
        <end position="161"/>
    </location>
</feature>
<feature type="transmembrane region" description="Helical" evidence="5">
    <location>
        <begin position="173"/>
        <end position="200"/>
    </location>
</feature>
<feature type="transmembrane region" description="Helical" evidence="5">
    <location>
        <begin position="75"/>
        <end position="93"/>
    </location>
</feature>
<keyword evidence="3 5" id="KW-1133">Transmembrane helix</keyword>
<comment type="subcellular location">
    <subcellularLocation>
        <location evidence="1">Membrane</location>
        <topology evidence="1">Multi-pass membrane protein</topology>
    </subcellularLocation>
</comment>
<feature type="transmembrane region" description="Helical" evidence="5">
    <location>
        <begin position="243"/>
        <end position="262"/>
    </location>
</feature>
<evidence type="ECO:0000313" key="7">
    <source>
        <dbReference type="EMBL" id="KAK4496226.1"/>
    </source>
</evidence>
<dbReference type="InterPro" id="IPR011701">
    <property type="entry name" value="MFS"/>
</dbReference>
<dbReference type="InterPro" id="IPR036259">
    <property type="entry name" value="MFS_trans_sf"/>
</dbReference>
<feature type="domain" description="Major facilitator superfamily (MFS) profile" evidence="6">
    <location>
        <begin position="1"/>
        <end position="409"/>
    </location>
</feature>
<feature type="transmembrane region" description="Helical" evidence="5">
    <location>
        <begin position="212"/>
        <end position="231"/>
    </location>
</feature>
<dbReference type="Gene3D" id="1.20.1250.20">
    <property type="entry name" value="MFS general substrate transporter like domains"/>
    <property type="match status" value="1"/>
</dbReference>
<dbReference type="Pfam" id="PF07690">
    <property type="entry name" value="MFS_1"/>
    <property type="match status" value="1"/>
</dbReference>
<name>A0ABR0E4S9_ZASCE</name>
<evidence type="ECO:0000256" key="1">
    <source>
        <dbReference type="ARBA" id="ARBA00004141"/>
    </source>
</evidence>
<evidence type="ECO:0000256" key="5">
    <source>
        <dbReference type="SAM" id="Phobius"/>
    </source>
</evidence>